<dbReference type="InterPro" id="IPR018891">
    <property type="entry name" value="AIPR_C"/>
</dbReference>
<organism evidence="2 3">
    <name type="scientific">Pseudoalteromonas fenneropenaei</name>
    <dbReference type="NCBI Taxonomy" id="1737459"/>
    <lineage>
        <taxon>Bacteria</taxon>
        <taxon>Pseudomonadati</taxon>
        <taxon>Pseudomonadota</taxon>
        <taxon>Gammaproteobacteria</taxon>
        <taxon>Alteromonadales</taxon>
        <taxon>Pseudoalteromonadaceae</taxon>
        <taxon>Pseudoalteromonas</taxon>
    </lineage>
</organism>
<evidence type="ECO:0000259" key="1">
    <source>
        <dbReference type="Pfam" id="PF10592"/>
    </source>
</evidence>
<dbReference type="EMBL" id="JBHRSD010000001">
    <property type="protein sequence ID" value="MFC3031027.1"/>
    <property type="molecule type" value="Genomic_DNA"/>
</dbReference>
<keyword evidence="3" id="KW-1185">Reference proteome</keyword>
<evidence type="ECO:0000313" key="2">
    <source>
        <dbReference type="EMBL" id="MFC3031027.1"/>
    </source>
</evidence>
<dbReference type="Proteomes" id="UP001595453">
    <property type="component" value="Unassembled WGS sequence"/>
</dbReference>
<accession>A0ABV7CCC3</accession>
<proteinExistence type="predicted"/>
<reference evidence="3" key="1">
    <citation type="journal article" date="2019" name="Int. J. Syst. Evol. Microbiol.">
        <title>The Global Catalogue of Microorganisms (GCM) 10K type strain sequencing project: providing services to taxonomists for standard genome sequencing and annotation.</title>
        <authorList>
            <consortium name="The Broad Institute Genomics Platform"/>
            <consortium name="The Broad Institute Genome Sequencing Center for Infectious Disease"/>
            <person name="Wu L."/>
            <person name="Ma J."/>
        </authorList>
    </citation>
    <scope>NUCLEOTIDE SEQUENCE [LARGE SCALE GENOMIC DNA]</scope>
    <source>
        <strain evidence="3">KCTC 42730</strain>
    </source>
</reference>
<name>A0ABV7CCC3_9GAMM</name>
<evidence type="ECO:0000313" key="3">
    <source>
        <dbReference type="Proteomes" id="UP001595453"/>
    </source>
</evidence>
<gene>
    <name evidence="2" type="ORF">ACFOEE_00580</name>
</gene>
<dbReference type="RefSeq" id="WP_377119852.1">
    <property type="nucleotide sequence ID" value="NZ_JBHRSD010000001.1"/>
</dbReference>
<comment type="caution">
    <text evidence="2">The sequence shown here is derived from an EMBL/GenBank/DDBJ whole genome shotgun (WGS) entry which is preliminary data.</text>
</comment>
<sequence length="596" mass="67101">MSYNDFKDSQFMNALANRSDLEIFAENKVSIFALELFFGLDDVLNTLSAAVTGGSDDAKTDILYVNRDQGSIVLIQAYEAQTFKKSAKGNKGADLSYAVNVLLASPENDIPLGIKPHVLEAREALKSGEINMLHVWYVHNLPENEQIKQQMQLILAPAQELLIKYQKHEFDINISIKEVGLETLDVFYKSSKQAIIIDEEIYLNQPSKGFRVSDSDWDTFVTTVSGGWLASLYRRFDRTELFSANVRGFMGANNKDNDKVINAGIQASARTSPIDFFVFNNGITALVHEFTLDENDPTKIKSIKGISIVNGAQTTGSLGSLDNDINLDNIQVGVRFIKCENKDKIESITRYNNSQNRVLQSDFRANDAIQKRLREEFTKLNSAEYDGGLRGVTSTDRKLKIDAHSAAQALMAWHGNPSDSYHKKMAIWDNDELYSLAFHPTITAGHILFIYTLLEATNLLKDDLRLKDKKNETQQNEKEFLAFLNERGSAFLIIHAMSKIIEVLLETNVKCSYGISFNQKLQRQTCINLWKDLLTKLSHNLKTLKPGLKNRLSNSSEIASVTGDFSSAFGTIFLTLKDQIKNNPYKNFVDKINNKI</sequence>
<dbReference type="Pfam" id="PF10592">
    <property type="entry name" value="AIPR"/>
    <property type="match status" value="1"/>
</dbReference>
<feature type="domain" description="Abortive phage infection protein C-terminal" evidence="1">
    <location>
        <begin position="242"/>
        <end position="437"/>
    </location>
</feature>
<protein>
    <submittedName>
        <fullName evidence="2">AIPR family protein</fullName>
    </submittedName>
</protein>